<feature type="binding site" evidence="7">
    <location>
        <position position="130"/>
    </location>
    <ligand>
        <name>Zn(2+)</name>
        <dbReference type="ChEBI" id="CHEBI:29105"/>
    </ligand>
</feature>
<dbReference type="RefSeq" id="WP_110305091.1">
    <property type="nucleotide sequence ID" value="NZ_QJHK01000002.1"/>
</dbReference>
<evidence type="ECO:0000256" key="5">
    <source>
        <dbReference type="ARBA" id="ARBA00023125"/>
    </source>
</evidence>
<keyword evidence="8" id="KW-0408">Iron</keyword>
<accession>A0A2V4BST6</accession>
<keyword evidence="4" id="KW-0805">Transcription regulation</keyword>
<keyword evidence="5" id="KW-0238">DNA-binding</keyword>
<keyword evidence="10" id="KW-1185">Reference proteome</keyword>
<dbReference type="InterPro" id="IPR036390">
    <property type="entry name" value="WH_DNA-bd_sf"/>
</dbReference>
<evidence type="ECO:0000256" key="1">
    <source>
        <dbReference type="ARBA" id="ARBA00007957"/>
    </source>
</evidence>
<feature type="binding site" evidence="8">
    <location>
        <position position="109"/>
    </location>
    <ligand>
        <name>Fe cation</name>
        <dbReference type="ChEBI" id="CHEBI:24875"/>
    </ligand>
</feature>
<evidence type="ECO:0000313" key="10">
    <source>
        <dbReference type="Proteomes" id="UP000247903"/>
    </source>
</evidence>
<dbReference type="InterPro" id="IPR036388">
    <property type="entry name" value="WH-like_DNA-bd_sf"/>
</dbReference>
<evidence type="ECO:0000256" key="8">
    <source>
        <dbReference type="PIRSR" id="PIRSR602481-2"/>
    </source>
</evidence>
<evidence type="ECO:0000256" key="7">
    <source>
        <dbReference type="PIRSR" id="PIRSR602481-1"/>
    </source>
</evidence>
<feature type="binding site" evidence="7">
    <location>
        <position position="97"/>
    </location>
    <ligand>
        <name>Zn(2+)</name>
        <dbReference type="ChEBI" id="CHEBI:29105"/>
    </ligand>
</feature>
<evidence type="ECO:0000313" key="9">
    <source>
        <dbReference type="EMBL" id="PXY42118.1"/>
    </source>
</evidence>
<dbReference type="PANTHER" id="PTHR33202:SF7">
    <property type="entry name" value="FERRIC UPTAKE REGULATION PROTEIN"/>
    <property type="match status" value="1"/>
</dbReference>
<keyword evidence="2" id="KW-0678">Repressor</keyword>
<dbReference type="Proteomes" id="UP000247903">
    <property type="component" value="Unassembled WGS sequence"/>
</dbReference>
<feature type="binding site" evidence="7">
    <location>
        <position position="94"/>
    </location>
    <ligand>
        <name>Zn(2+)</name>
        <dbReference type="ChEBI" id="CHEBI:29105"/>
    </ligand>
</feature>
<name>A0A2V4BST6_9FLAO</name>
<comment type="caution">
    <text evidence="9">The sequence shown here is derived from an EMBL/GenBank/DDBJ whole genome shotgun (WGS) entry which is preliminary data.</text>
</comment>
<evidence type="ECO:0008006" key="11">
    <source>
        <dbReference type="Google" id="ProtNLM"/>
    </source>
</evidence>
<comment type="similarity">
    <text evidence="1">Belongs to the Fur family.</text>
</comment>
<keyword evidence="7" id="KW-0479">Metal-binding</keyword>
<dbReference type="Gene3D" id="3.30.1490.190">
    <property type="match status" value="1"/>
</dbReference>
<dbReference type="EMBL" id="QJHK01000002">
    <property type="protein sequence ID" value="PXY42118.1"/>
    <property type="molecule type" value="Genomic_DNA"/>
</dbReference>
<comment type="cofactor">
    <cofactor evidence="8">
        <name>Mn(2+)</name>
        <dbReference type="ChEBI" id="CHEBI:29035"/>
    </cofactor>
    <cofactor evidence="8">
        <name>Fe(2+)</name>
        <dbReference type="ChEBI" id="CHEBI:29033"/>
    </cofactor>
    <text evidence="8">Binds 1 Mn(2+) or Fe(2+) ion per subunit.</text>
</comment>
<evidence type="ECO:0000256" key="4">
    <source>
        <dbReference type="ARBA" id="ARBA00023015"/>
    </source>
</evidence>
<dbReference type="GO" id="GO:0045892">
    <property type="term" value="P:negative regulation of DNA-templated transcription"/>
    <property type="evidence" value="ECO:0007669"/>
    <property type="project" value="TreeGrafter"/>
</dbReference>
<proteinExistence type="inferred from homology"/>
<feature type="binding site" evidence="7">
    <location>
        <position position="133"/>
    </location>
    <ligand>
        <name>Zn(2+)</name>
        <dbReference type="ChEBI" id="CHEBI:29105"/>
    </ligand>
</feature>
<dbReference type="GO" id="GO:1900376">
    <property type="term" value="P:regulation of secondary metabolite biosynthetic process"/>
    <property type="evidence" value="ECO:0007669"/>
    <property type="project" value="TreeGrafter"/>
</dbReference>
<dbReference type="InterPro" id="IPR002481">
    <property type="entry name" value="FUR"/>
</dbReference>
<keyword evidence="3 7" id="KW-0862">Zinc</keyword>
<gene>
    <name evidence="9" type="ORF">DMB65_02460</name>
</gene>
<dbReference type="GO" id="GO:0000976">
    <property type="term" value="F:transcription cis-regulatory region binding"/>
    <property type="evidence" value="ECO:0007669"/>
    <property type="project" value="TreeGrafter"/>
</dbReference>
<dbReference type="GO" id="GO:0003700">
    <property type="term" value="F:DNA-binding transcription factor activity"/>
    <property type="evidence" value="ECO:0007669"/>
    <property type="project" value="InterPro"/>
</dbReference>
<protein>
    <recommendedName>
        <fullName evidence="11">Transcriptional repressor</fullName>
    </recommendedName>
</protein>
<keyword evidence="6" id="KW-0804">Transcription</keyword>
<organism evidence="9 10">
    <name type="scientific">Flavobacterium cheongpyeongense</name>
    <dbReference type="NCBI Taxonomy" id="2212651"/>
    <lineage>
        <taxon>Bacteria</taxon>
        <taxon>Pseudomonadati</taxon>
        <taxon>Bacteroidota</taxon>
        <taxon>Flavobacteriia</taxon>
        <taxon>Flavobacteriales</taxon>
        <taxon>Flavobacteriaceae</taxon>
        <taxon>Flavobacterium</taxon>
    </lineage>
</organism>
<dbReference type="SUPFAM" id="SSF46785">
    <property type="entry name" value="Winged helix' DNA-binding domain"/>
    <property type="match status" value="1"/>
</dbReference>
<evidence type="ECO:0000256" key="6">
    <source>
        <dbReference type="ARBA" id="ARBA00023163"/>
    </source>
</evidence>
<dbReference type="OrthoDB" id="594893at2"/>
<dbReference type="AlphaFoldDB" id="A0A2V4BST6"/>
<sequence>MTPKASAILKENGLKITQNRLDVLAIFLGSQKAFTLLDLEKMVHSQHDRSSIFRSLQTYCEKGILEKFCNASGTAVYTLNLNNPNCNGKSHFKCNDCKSVVSLPDLPTEYLELLGKNKIETMNLLIEGTCEKCQSKNNETL</sequence>
<comment type="cofactor">
    <cofactor evidence="7">
        <name>Zn(2+)</name>
        <dbReference type="ChEBI" id="CHEBI:29105"/>
    </cofactor>
    <text evidence="7">Binds 1 zinc ion per subunit.</text>
</comment>
<reference evidence="9 10" key="1">
    <citation type="submission" date="2018-05" db="EMBL/GenBank/DDBJ databases">
        <title>Flavobacterium sp. strain IMCC34759, incomplete genome.</title>
        <authorList>
            <person name="Joung Y."/>
            <person name="Cho J."/>
        </authorList>
    </citation>
    <scope>NUCLEOTIDE SEQUENCE [LARGE SCALE GENOMIC DNA]</scope>
    <source>
        <strain evidence="9 10">IMCC34759</strain>
    </source>
</reference>
<dbReference type="Gene3D" id="1.10.10.10">
    <property type="entry name" value="Winged helix-like DNA-binding domain superfamily/Winged helix DNA-binding domain"/>
    <property type="match status" value="1"/>
</dbReference>
<evidence type="ECO:0000256" key="2">
    <source>
        <dbReference type="ARBA" id="ARBA00022491"/>
    </source>
</evidence>
<dbReference type="InterPro" id="IPR043135">
    <property type="entry name" value="Fur_C"/>
</dbReference>
<dbReference type="PANTHER" id="PTHR33202">
    <property type="entry name" value="ZINC UPTAKE REGULATION PROTEIN"/>
    <property type="match status" value="1"/>
</dbReference>
<dbReference type="GO" id="GO:0008270">
    <property type="term" value="F:zinc ion binding"/>
    <property type="evidence" value="ECO:0007669"/>
    <property type="project" value="TreeGrafter"/>
</dbReference>
<dbReference type="Pfam" id="PF01475">
    <property type="entry name" value="FUR"/>
    <property type="match status" value="1"/>
</dbReference>
<evidence type="ECO:0000256" key="3">
    <source>
        <dbReference type="ARBA" id="ARBA00022833"/>
    </source>
</evidence>